<protein>
    <submittedName>
        <fullName evidence="1">Uncharacterized protein</fullName>
    </submittedName>
</protein>
<sequence>MSAAPAEVDDRLLDLVRFLARAAAEADFAEHLKTDSTARDEPNSLDKGHAP</sequence>
<dbReference type="EMBL" id="WQLV01000023">
    <property type="protein sequence ID" value="MVO18509.1"/>
    <property type="molecule type" value="Genomic_DNA"/>
</dbReference>
<reference evidence="1 2" key="1">
    <citation type="submission" date="2019-12" db="EMBL/GenBank/DDBJ databases">
        <authorList>
            <person name="Zhang Y.-J."/>
        </authorList>
    </citation>
    <scope>NUCLEOTIDE SEQUENCE [LARGE SCALE GENOMIC DNA]</scope>
    <source>
        <strain evidence="1 2">CY05</strain>
    </source>
</reference>
<keyword evidence="2" id="KW-1185">Reference proteome</keyword>
<gene>
    <name evidence="1" type="ORF">GO984_22075</name>
</gene>
<name>A0A6L6WN89_9RHOB</name>
<evidence type="ECO:0000313" key="1">
    <source>
        <dbReference type="EMBL" id="MVO18509.1"/>
    </source>
</evidence>
<evidence type="ECO:0000313" key="2">
    <source>
        <dbReference type="Proteomes" id="UP000478892"/>
    </source>
</evidence>
<dbReference type="Proteomes" id="UP000478892">
    <property type="component" value="Unassembled WGS sequence"/>
</dbReference>
<comment type="caution">
    <text evidence="1">The sequence shown here is derived from an EMBL/GenBank/DDBJ whole genome shotgun (WGS) entry which is preliminary data.</text>
</comment>
<proteinExistence type="predicted"/>
<dbReference type="AlphaFoldDB" id="A0A6L6WN89"/>
<accession>A0A6L6WN89</accession>
<dbReference type="RefSeq" id="WP_157024712.1">
    <property type="nucleotide sequence ID" value="NZ_WQLV01000023.1"/>
</dbReference>
<organism evidence="1 2">
    <name type="scientific">Parasedimentitalea huanghaiensis</name>
    <dbReference type="NCBI Taxonomy" id="2682100"/>
    <lineage>
        <taxon>Bacteria</taxon>
        <taxon>Pseudomonadati</taxon>
        <taxon>Pseudomonadota</taxon>
        <taxon>Alphaproteobacteria</taxon>
        <taxon>Rhodobacterales</taxon>
        <taxon>Paracoccaceae</taxon>
        <taxon>Parasedimentitalea</taxon>
    </lineage>
</organism>